<dbReference type="SUPFAM" id="SSF55658">
    <property type="entry name" value="L9 N-domain-like"/>
    <property type="match status" value="1"/>
</dbReference>
<dbReference type="STRING" id="556484.B7G1A9"/>
<keyword evidence="6" id="KW-1185">Reference proteome</keyword>
<gene>
    <name evidence="5" type="ORF">PHATRDRAFT_36420</name>
</gene>
<dbReference type="Pfam" id="PF01281">
    <property type="entry name" value="Ribosomal_L9_N"/>
    <property type="match status" value="1"/>
</dbReference>
<dbReference type="PaxDb" id="2850-Phatr36420"/>
<dbReference type="Proteomes" id="UP000000759">
    <property type="component" value="Chromosome 10"/>
</dbReference>
<dbReference type="RefSeq" id="XP_002180822.1">
    <property type="nucleotide sequence ID" value="XM_002180786.1"/>
</dbReference>
<dbReference type="InterPro" id="IPR000244">
    <property type="entry name" value="Ribosomal_bL9"/>
</dbReference>
<dbReference type="InterPro" id="IPR020070">
    <property type="entry name" value="Ribosomal_bL9_N"/>
</dbReference>
<dbReference type="InterPro" id="IPR009027">
    <property type="entry name" value="Ribosomal_bL9/RNase_H1_N"/>
</dbReference>
<evidence type="ECO:0000259" key="4">
    <source>
        <dbReference type="Pfam" id="PF01281"/>
    </source>
</evidence>
<dbReference type="GO" id="GO:0003735">
    <property type="term" value="F:structural constituent of ribosome"/>
    <property type="evidence" value="ECO:0007669"/>
    <property type="project" value="InterPro"/>
</dbReference>
<evidence type="ECO:0000256" key="1">
    <source>
        <dbReference type="ARBA" id="ARBA00010605"/>
    </source>
</evidence>
<dbReference type="InterPro" id="IPR036935">
    <property type="entry name" value="Ribosomal_bL9_N_sf"/>
</dbReference>
<dbReference type="GeneID" id="7201557"/>
<keyword evidence="3" id="KW-0687">Ribonucleoprotein</keyword>
<evidence type="ECO:0000313" key="5">
    <source>
        <dbReference type="EMBL" id="EEC47474.1"/>
    </source>
</evidence>
<dbReference type="OrthoDB" id="5555409at2759"/>
<reference evidence="6" key="2">
    <citation type="submission" date="2008-08" db="EMBL/GenBank/DDBJ databases">
        <authorList>
            <consortium name="Diatom Consortium"/>
            <person name="Grigoriev I."/>
            <person name="Grimwood J."/>
            <person name="Kuo A."/>
            <person name="Otillar R.P."/>
            <person name="Salamov A."/>
            <person name="Detter J.C."/>
            <person name="Lindquist E."/>
            <person name="Shapiro H."/>
            <person name="Lucas S."/>
            <person name="Glavina del Rio T."/>
            <person name="Pitluck S."/>
            <person name="Rokhsar D."/>
            <person name="Bowler C."/>
        </authorList>
    </citation>
    <scope>GENOME REANNOTATION</scope>
    <source>
        <strain evidence="6">CCAP 1055/1</strain>
    </source>
</reference>
<sequence>MSILLALRTCVAPPVTGLLLRKQATRSMGHTVRVIVTDDLPHGKAYQGDVILVKAGYARNYLIPQKKALYATRQNFERLEMKDPDRESVEERQARLQMETLATDDEDVKAADILRHYLRNKVLKIKRNVDPATNVVAPGMVDAKAVRKKLSKQLRIDLELHETVHLQKEPVLSHTELTDAEEQAIMEGLGDPEEKCQTQIRALGLYLARISLRGGFQIPLKVEVVKR</sequence>
<dbReference type="HOGENOM" id="CLU_1221716_0_0_1"/>
<dbReference type="InParanoid" id="B7G1A9"/>
<protein>
    <recommendedName>
        <fullName evidence="4">Ribosomal protein L9 domain-containing protein</fullName>
    </recommendedName>
</protein>
<dbReference type="eggNOG" id="ENOG502S382">
    <property type="taxonomic scope" value="Eukaryota"/>
</dbReference>
<keyword evidence="2" id="KW-0689">Ribosomal protein</keyword>
<dbReference type="GO" id="GO:0005840">
    <property type="term" value="C:ribosome"/>
    <property type="evidence" value="ECO:0007669"/>
    <property type="project" value="UniProtKB-KW"/>
</dbReference>
<proteinExistence type="inferred from homology"/>
<name>B7G1A9_PHATC</name>
<dbReference type="GO" id="GO:0006412">
    <property type="term" value="P:translation"/>
    <property type="evidence" value="ECO:0007669"/>
    <property type="project" value="InterPro"/>
</dbReference>
<dbReference type="KEGG" id="pti:PHATRDRAFT_36420"/>
<dbReference type="Gene3D" id="3.40.5.10">
    <property type="entry name" value="Ribosomal protein L9, N-terminal domain"/>
    <property type="match status" value="1"/>
</dbReference>
<accession>B7G1A9</accession>
<dbReference type="PANTHER" id="PTHR21368">
    <property type="entry name" value="50S RIBOSOMAL PROTEIN L9"/>
    <property type="match status" value="1"/>
</dbReference>
<evidence type="ECO:0000256" key="2">
    <source>
        <dbReference type="ARBA" id="ARBA00022980"/>
    </source>
</evidence>
<reference evidence="5 6" key="1">
    <citation type="journal article" date="2008" name="Nature">
        <title>The Phaeodactylum genome reveals the evolutionary history of diatom genomes.</title>
        <authorList>
            <person name="Bowler C."/>
            <person name="Allen A.E."/>
            <person name="Badger J.H."/>
            <person name="Grimwood J."/>
            <person name="Jabbari K."/>
            <person name="Kuo A."/>
            <person name="Maheswari U."/>
            <person name="Martens C."/>
            <person name="Maumus F."/>
            <person name="Otillar R.P."/>
            <person name="Rayko E."/>
            <person name="Salamov A."/>
            <person name="Vandepoele K."/>
            <person name="Beszteri B."/>
            <person name="Gruber A."/>
            <person name="Heijde M."/>
            <person name="Katinka M."/>
            <person name="Mock T."/>
            <person name="Valentin K."/>
            <person name="Verret F."/>
            <person name="Berges J.A."/>
            <person name="Brownlee C."/>
            <person name="Cadoret J.P."/>
            <person name="Chiovitti A."/>
            <person name="Choi C.J."/>
            <person name="Coesel S."/>
            <person name="De Martino A."/>
            <person name="Detter J.C."/>
            <person name="Durkin C."/>
            <person name="Falciatore A."/>
            <person name="Fournet J."/>
            <person name="Haruta M."/>
            <person name="Huysman M.J."/>
            <person name="Jenkins B.D."/>
            <person name="Jiroutova K."/>
            <person name="Jorgensen R.E."/>
            <person name="Joubert Y."/>
            <person name="Kaplan A."/>
            <person name="Kroger N."/>
            <person name="Kroth P.G."/>
            <person name="La Roche J."/>
            <person name="Lindquist E."/>
            <person name="Lommer M."/>
            <person name="Martin-Jezequel V."/>
            <person name="Lopez P.J."/>
            <person name="Lucas S."/>
            <person name="Mangogna M."/>
            <person name="McGinnis K."/>
            <person name="Medlin L.K."/>
            <person name="Montsant A."/>
            <person name="Oudot-Le Secq M.P."/>
            <person name="Napoli C."/>
            <person name="Obornik M."/>
            <person name="Parker M.S."/>
            <person name="Petit J.L."/>
            <person name="Porcel B.M."/>
            <person name="Poulsen N."/>
            <person name="Robison M."/>
            <person name="Rychlewski L."/>
            <person name="Rynearson T.A."/>
            <person name="Schmutz J."/>
            <person name="Shapiro H."/>
            <person name="Siaut M."/>
            <person name="Stanley M."/>
            <person name="Sussman M.R."/>
            <person name="Taylor A.R."/>
            <person name="Vardi A."/>
            <person name="von Dassow P."/>
            <person name="Vyverman W."/>
            <person name="Willis A."/>
            <person name="Wyrwicz L.S."/>
            <person name="Rokhsar D.S."/>
            <person name="Weissenbach J."/>
            <person name="Armbrust E.V."/>
            <person name="Green B.R."/>
            <person name="Van de Peer Y."/>
            <person name="Grigoriev I.V."/>
        </authorList>
    </citation>
    <scope>NUCLEOTIDE SEQUENCE [LARGE SCALE GENOMIC DNA]</scope>
    <source>
        <strain evidence="5 6">CCAP 1055/1</strain>
    </source>
</reference>
<evidence type="ECO:0000313" key="6">
    <source>
        <dbReference type="Proteomes" id="UP000000759"/>
    </source>
</evidence>
<dbReference type="EMBL" id="CM000613">
    <property type="protein sequence ID" value="EEC47474.1"/>
    <property type="molecule type" value="Genomic_DNA"/>
</dbReference>
<dbReference type="GO" id="GO:1990904">
    <property type="term" value="C:ribonucleoprotein complex"/>
    <property type="evidence" value="ECO:0007669"/>
    <property type="project" value="UniProtKB-KW"/>
</dbReference>
<comment type="similarity">
    <text evidence="1">Belongs to the bacterial ribosomal protein bL9 family.</text>
</comment>
<dbReference type="AlphaFoldDB" id="B7G1A9"/>
<dbReference type="OMA" id="CHPGHVS"/>
<evidence type="ECO:0000256" key="3">
    <source>
        <dbReference type="ARBA" id="ARBA00023274"/>
    </source>
</evidence>
<organism evidence="5 6">
    <name type="scientific">Phaeodactylum tricornutum (strain CCAP 1055/1)</name>
    <dbReference type="NCBI Taxonomy" id="556484"/>
    <lineage>
        <taxon>Eukaryota</taxon>
        <taxon>Sar</taxon>
        <taxon>Stramenopiles</taxon>
        <taxon>Ochrophyta</taxon>
        <taxon>Bacillariophyta</taxon>
        <taxon>Bacillariophyceae</taxon>
        <taxon>Bacillariophycidae</taxon>
        <taxon>Naviculales</taxon>
        <taxon>Phaeodactylaceae</taxon>
        <taxon>Phaeodactylum</taxon>
    </lineage>
</organism>
<feature type="domain" description="Ribosomal protein L9" evidence="4">
    <location>
        <begin position="33"/>
        <end position="78"/>
    </location>
</feature>